<proteinExistence type="inferred from homology"/>
<dbReference type="Pfam" id="PF01177">
    <property type="entry name" value="Asp_Glu_race"/>
    <property type="match status" value="1"/>
</dbReference>
<evidence type="ECO:0000256" key="1">
    <source>
        <dbReference type="ARBA" id="ARBA00038414"/>
    </source>
</evidence>
<protein>
    <recommendedName>
        <fullName evidence="4">Asp/Glu/hydantoin racemase</fullName>
    </recommendedName>
</protein>
<evidence type="ECO:0008006" key="4">
    <source>
        <dbReference type="Google" id="ProtNLM"/>
    </source>
</evidence>
<name>A0ABN0U1P6_9ACTN</name>
<dbReference type="Proteomes" id="UP001500967">
    <property type="component" value="Unassembled WGS sequence"/>
</dbReference>
<sequence length="211" mass="21687">MRIYAVTPLHVGARELARRQERYDWIAPDGVVVDLHDLPFGAPTSLETPADMRSSERSVVAALADVPTGYDAVMPDCVLDPGVAAMQADPAFGTVIGVLRVTLAHASALGETVAAVVRNPAIADELRAVVDGYGWGAVVTPVRTLDLDFAAVADGDRWRERLAGAAADLAGSGATALINGCSAVDVGGGTPIPVVDPVIRTLRLVAAGAAA</sequence>
<dbReference type="InterPro" id="IPR053714">
    <property type="entry name" value="Iso_Racemase_Enz_sf"/>
</dbReference>
<dbReference type="EMBL" id="BAAAGX010000008">
    <property type="protein sequence ID" value="GAA0235672.1"/>
    <property type="molecule type" value="Genomic_DNA"/>
</dbReference>
<evidence type="ECO:0000313" key="2">
    <source>
        <dbReference type="EMBL" id="GAA0235672.1"/>
    </source>
</evidence>
<organism evidence="2 3">
    <name type="scientific">Cryptosporangium japonicum</name>
    <dbReference type="NCBI Taxonomy" id="80872"/>
    <lineage>
        <taxon>Bacteria</taxon>
        <taxon>Bacillati</taxon>
        <taxon>Actinomycetota</taxon>
        <taxon>Actinomycetes</taxon>
        <taxon>Cryptosporangiales</taxon>
        <taxon>Cryptosporangiaceae</taxon>
        <taxon>Cryptosporangium</taxon>
    </lineage>
</organism>
<dbReference type="Gene3D" id="3.40.50.12500">
    <property type="match status" value="1"/>
</dbReference>
<evidence type="ECO:0000313" key="3">
    <source>
        <dbReference type="Proteomes" id="UP001500967"/>
    </source>
</evidence>
<dbReference type="InterPro" id="IPR015942">
    <property type="entry name" value="Asp/Glu/hydantoin_racemase"/>
</dbReference>
<comment type="similarity">
    <text evidence="1">Belongs to the HyuE racemase family.</text>
</comment>
<comment type="caution">
    <text evidence="2">The sequence shown here is derived from an EMBL/GenBank/DDBJ whole genome shotgun (WGS) entry which is preliminary data.</text>
</comment>
<accession>A0ABN0U1P6</accession>
<reference evidence="2 3" key="1">
    <citation type="journal article" date="2019" name="Int. J. Syst. Evol. Microbiol.">
        <title>The Global Catalogue of Microorganisms (GCM) 10K type strain sequencing project: providing services to taxonomists for standard genome sequencing and annotation.</title>
        <authorList>
            <consortium name="The Broad Institute Genomics Platform"/>
            <consortium name="The Broad Institute Genome Sequencing Center for Infectious Disease"/>
            <person name="Wu L."/>
            <person name="Ma J."/>
        </authorList>
    </citation>
    <scope>NUCLEOTIDE SEQUENCE [LARGE SCALE GENOMIC DNA]</scope>
    <source>
        <strain evidence="2 3">JCM 10425</strain>
    </source>
</reference>
<gene>
    <name evidence="2" type="ORF">GCM10009539_21230</name>
</gene>
<keyword evidence="3" id="KW-1185">Reference proteome</keyword>
<dbReference type="RefSeq" id="WP_344648596.1">
    <property type="nucleotide sequence ID" value="NZ_BAAAGX010000008.1"/>
</dbReference>